<comment type="subcellular location">
    <subcellularLocation>
        <location evidence="1 9">Cell inner membrane</location>
        <topology evidence="1 9">Multi-pass membrane protein</topology>
    </subcellularLocation>
</comment>
<dbReference type="Proteomes" id="UP001215503">
    <property type="component" value="Unassembled WGS sequence"/>
</dbReference>
<feature type="transmembrane region" description="Helical" evidence="9">
    <location>
        <begin position="33"/>
        <end position="51"/>
    </location>
</feature>
<evidence type="ECO:0000256" key="2">
    <source>
        <dbReference type="ARBA" id="ARBA00022448"/>
    </source>
</evidence>
<comment type="caution">
    <text evidence="11">The sequence shown here is derived from an EMBL/GenBank/DDBJ whole genome shotgun (WGS) entry which is preliminary data.</text>
</comment>
<keyword evidence="7 9" id="KW-0472">Membrane</keyword>
<evidence type="ECO:0000313" key="11">
    <source>
        <dbReference type="EMBL" id="MDF2096465.1"/>
    </source>
</evidence>
<sequence length="190" mass="20835">MSPPTIDAPLPPPEDHTLVDRLMRPARVTLRKLGLLLLAVMVALPVLQVVLREFTPFTFVGAGELTRFMLICIVFITLPYVAASGVSIRMEELTADMRAQWGKALRMLIAASGMVGFGVAAWSVGLATLRNLNNATPTLGIPYWVFFSAAFVGLLFAALECAIQMVKAWRGTPLYVSFEEEMPPEDLPEI</sequence>
<dbReference type="InterPro" id="IPR055348">
    <property type="entry name" value="DctQ"/>
</dbReference>
<dbReference type="InterPro" id="IPR007387">
    <property type="entry name" value="TRAP_DctQ"/>
</dbReference>
<keyword evidence="3" id="KW-1003">Cell membrane</keyword>
<keyword evidence="6 9" id="KW-1133">Transmembrane helix</keyword>
<feature type="transmembrane region" description="Helical" evidence="9">
    <location>
        <begin position="66"/>
        <end position="86"/>
    </location>
</feature>
<evidence type="ECO:0000256" key="3">
    <source>
        <dbReference type="ARBA" id="ARBA00022475"/>
    </source>
</evidence>
<reference evidence="11 12" key="1">
    <citation type="submission" date="2023-03" db="EMBL/GenBank/DDBJ databases">
        <title>Fodinicurvata sp. CAU 1616 isolated from sea sendiment.</title>
        <authorList>
            <person name="Kim W."/>
        </authorList>
    </citation>
    <scope>NUCLEOTIDE SEQUENCE [LARGE SCALE GENOMIC DNA]</scope>
    <source>
        <strain evidence="11 12">CAU 1616</strain>
    </source>
</reference>
<keyword evidence="2 9" id="KW-0813">Transport</keyword>
<name>A0ABT5YNB0_9PROT</name>
<proteinExistence type="inferred from homology"/>
<protein>
    <recommendedName>
        <fullName evidence="9">TRAP transporter small permease protein</fullName>
    </recommendedName>
</protein>
<feature type="transmembrane region" description="Helical" evidence="9">
    <location>
        <begin position="107"/>
        <end position="129"/>
    </location>
</feature>
<accession>A0ABT5YNB0</accession>
<evidence type="ECO:0000313" key="12">
    <source>
        <dbReference type="Proteomes" id="UP001215503"/>
    </source>
</evidence>
<dbReference type="RefSeq" id="WP_275822927.1">
    <property type="nucleotide sequence ID" value="NZ_JARHUD010000006.1"/>
</dbReference>
<feature type="domain" description="Tripartite ATP-independent periplasmic transporters DctQ component" evidence="10">
    <location>
        <begin position="41"/>
        <end position="170"/>
    </location>
</feature>
<comment type="similarity">
    <text evidence="8 9">Belongs to the TRAP transporter small permease family.</text>
</comment>
<dbReference type="Pfam" id="PF04290">
    <property type="entry name" value="DctQ"/>
    <property type="match status" value="1"/>
</dbReference>
<comment type="subunit">
    <text evidence="9">The complex comprises the extracytoplasmic solute receptor protein and the two transmembrane proteins.</text>
</comment>
<dbReference type="PANTHER" id="PTHR35011:SF2">
    <property type="entry name" value="2,3-DIKETO-L-GULONATE TRAP TRANSPORTER SMALL PERMEASE PROTEIN YIAM"/>
    <property type="match status" value="1"/>
</dbReference>
<gene>
    <name evidence="11" type="ORF">P2G67_10800</name>
</gene>
<evidence type="ECO:0000256" key="9">
    <source>
        <dbReference type="RuleBase" id="RU369079"/>
    </source>
</evidence>
<keyword evidence="5 9" id="KW-0812">Transmembrane</keyword>
<feature type="transmembrane region" description="Helical" evidence="9">
    <location>
        <begin position="141"/>
        <end position="163"/>
    </location>
</feature>
<organism evidence="11 12">
    <name type="scientific">Aquibaculum arenosum</name>
    <dbReference type="NCBI Taxonomy" id="3032591"/>
    <lineage>
        <taxon>Bacteria</taxon>
        <taxon>Pseudomonadati</taxon>
        <taxon>Pseudomonadota</taxon>
        <taxon>Alphaproteobacteria</taxon>
        <taxon>Rhodospirillales</taxon>
        <taxon>Rhodovibrionaceae</taxon>
        <taxon>Aquibaculum</taxon>
    </lineage>
</organism>
<comment type="function">
    <text evidence="9">Part of the tripartite ATP-independent periplasmic (TRAP) transport system.</text>
</comment>
<evidence type="ECO:0000256" key="5">
    <source>
        <dbReference type="ARBA" id="ARBA00022692"/>
    </source>
</evidence>
<evidence type="ECO:0000256" key="7">
    <source>
        <dbReference type="ARBA" id="ARBA00023136"/>
    </source>
</evidence>
<keyword evidence="12" id="KW-1185">Reference proteome</keyword>
<keyword evidence="4 9" id="KW-0997">Cell inner membrane</keyword>
<evidence type="ECO:0000256" key="8">
    <source>
        <dbReference type="ARBA" id="ARBA00038436"/>
    </source>
</evidence>
<dbReference type="EMBL" id="JARHUD010000006">
    <property type="protein sequence ID" value="MDF2096465.1"/>
    <property type="molecule type" value="Genomic_DNA"/>
</dbReference>
<evidence type="ECO:0000256" key="6">
    <source>
        <dbReference type="ARBA" id="ARBA00022989"/>
    </source>
</evidence>
<evidence type="ECO:0000256" key="1">
    <source>
        <dbReference type="ARBA" id="ARBA00004429"/>
    </source>
</evidence>
<evidence type="ECO:0000259" key="10">
    <source>
        <dbReference type="Pfam" id="PF04290"/>
    </source>
</evidence>
<evidence type="ECO:0000256" key="4">
    <source>
        <dbReference type="ARBA" id="ARBA00022519"/>
    </source>
</evidence>
<dbReference type="PANTHER" id="PTHR35011">
    <property type="entry name" value="2,3-DIKETO-L-GULONATE TRAP TRANSPORTER SMALL PERMEASE PROTEIN YIAM"/>
    <property type="match status" value="1"/>
</dbReference>